<dbReference type="EMBL" id="CVQI01002002">
    <property type="protein sequence ID" value="CRK11151.1"/>
    <property type="molecule type" value="Genomic_DNA"/>
</dbReference>
<feature type="compositionally biased region" description="Low complexity" evidence="1">
    <location>
        <begin position="74"/>
        <end position="90"/>
    </location>
</feature>
<feature type="compositionally biased region" description="Low complexity" evidence="1">
    <location>
        <begin position="233"/>
        <end position="246"/>
    </location>
</feature>
<evidence type="ECO:0000256" key="1">
    <source>
        <dbReference type="SAM" id="MobiDB-lite"/>
    </source>
</evidence>
<dbReference type="InterPro" id="IPR046341">
    <property type="entry name" value="SET_dom_sf"/>
</dbReference>
<feature type="region of interest" description="Disordered" evidence="1">
    <location>
        <begin position="154"/>
        <end position="299"/>
    </location>
</feature>
<evidence type="ECO:0000313" key="4">
    <source>
        <dbReference type="Proteomes" id="UP000045706"/>
    </source>
</evidence>
<sequence length="520" mass="56342">MAGLGIFTIDENQDEDVTSTWVQSVAQRLAPLPDPNAQTPRTSLLGPFPPDSQAVGAQRDQMAPSAPLPMSANPGPQGSQASQASQAPPALLRTASVRSSRAPRAPQASTSSRVSKPFHGSQGFPTKNRMYRRLRGLHLSSKAVQHFRHHPLPQVDQSAQHGPESQPSQIMQSGQAETDTHAEPSDGTLADAHGGERSTALPTTAFTRGPNATADSSTDALLQESAPGPSRNSAAQPATTSSSSDAVPVELAESLARQPPRDTNDEDDMAITPAPPLEVPDIRPNPRTAKSESLVMSGPSTIPGCGDGLFTKFQVARDQIIFEEVSVLRAVADYDKMSGAWNVISHNNQQRLMANYPDLEAIPGVYDRTQDRNNRKLMNLLQTHSFEEQQETNGAKKSVFHLGSKANHACPAGPNSRVRSQVNATMECLPQVKDDFVFARFKALRDLEAGEEIFIDYISSPYFRCLCSHNLSENAKSFGPRAKEALKKLRRNSCQGLTKLLRKLSAADRNVDVDVPQEHT</sequence>
<evidence type="ECO:0000259" key="2">
    <source>
        <dbReference type="PROSITE" id="PS50280"/>
    </source>
</evidence>
<dbReference type="Proteomes" id="UP000045706">
    <property type="component" value="Unassembled WGS sequence"/>
</dbReference>
<dbReference type="Gene3D" id="2.170.270.10">
    <property type="entry name" value="SET domain"/>
    <property type="match status" value="1"/>
</dbReference>
<feature type="domain" description="SET" evidence="2">
    <location>
        <begin position="290"/>
        <end position="458"/>
    </location>
</feature>
<dbReference type="PROSITE" id="PS50280">
    <property type="entry name" value="SET"/>
    <property type="match status" value="1"/>
</dbReference>
<dbReference type="SUPFAM" id="SSF82199">
    <property type="entry name" value="SET domain"/>
    <property type="match status" value="1"/>
</dbReference>
<accession>A0A0G4KN81</accession>
<organism evidence="3 4">
    <name type="scientific">Verticillium longisporum</name>
    <name type="common">Verticillium dahliae var. longisporum</name>
    <dbReference type="NCBI Taxonomy" id="100787"/>
    <lineage>
        <taxon>Eukaryota</taxon>
        <taxon>Fungi</taxon>
        <taxon>Dikarya</taxon>
        <taxon>Ascomycota</taxon>
        <taxon>Pezizomycotina</taxon>
        <taxon>Sordariomycetes</taxon>
        <taxon>Hypocreomycetidae</taxon>
        <taxon>Glomerellales</taxon>
        <taxon>Plectosphaerellaceae</taxon>
        <taxon>Verticillium</taxon>
    </lineage>
</organism>
<dbReference type="InterPro" id="IPR001214">
    <property type="entry name" value="SET_dom"/>
</dbReference>
<feature type="compositionally biased region" description="Polar residues" evidence="1">
    <location>
        <begin position="155"/>
        <end position="177"/>
    </location>
</feature>
<dbReference type="AlphaFoldDB" id="A0A0G4KN81"/>
<gene>
    <name evidence="3" type="ORF">BN1723_009286</name>
</gene>
<proteinExistence type="predicted"/>
<evidence type="ECO:0000313" key="3">
    <source>
        <dbReference type="EMBL" id="CRK11151.1"/>
    </source>
</evidence>
<name>A0A0G4KN81_VERLO</name>
<feature type="region of interest" description="Disordered" evidence="1">
    <location>
        <begin position="28"/>
        <end position="129"/>
    </location>
</feature>
<protein>
    <recommendedName>
        <fullName evidence="2">SET domain-containing protein</fullName>
    </recommendedName>
</protein>
<dbReference type="Pfam" id="PF00856">
    <property type="entry name" value="SET"/>
    <property type="match status" value="1"/>
</dbReference>
<reference evidence="4" key="1">
    <citation type="submission" date="2015-05" db="EMBL/GenBank/DDBJ databases">
        <authorList>
            <person name="Fogelqvist Johan"/>
        </authorList>
    </citation>
    <scope>NUCLEOTIDE SEQUENCE [LARGE SCALE GENOMIC DNA]</scope>
</reference>